<reference evidence="3" key="1">
    <citation type="submission" date="2014-10" db="EMBL/GenBank/DDBJ databases">
        <authorList>
            <person name="King R."/>
        </authorList>
    </citation>
    <scope>NUCLEOTIDE SEQUENCE [LARGE SCALE GENOMIC DNA]</scope>
    <source>
        <strain evidence="3">A3/5</strain>
    </source>
</reference>
<name>A0A2L2T7Y8_9HYPO</name>
<proteinExistence type="predicted"/>
<evidence type="ECO:0000313" key="3">
    <source>
        <dbReference type="Proteomes" id="UP000245910"/>
    </source>
</evidence>
<protein>
    <submittedName>
        <fullName evidence="2">Uncharacterized protein</fullName>
    </submittedName>
</protein>
<dbReference type="Proteomes" id="UP000245910">
    <property type="component" value="Chromosome I"/>
</dbReference>
<evidence type="ECO:0000313" key="2">
    <source>
        <dbReference type="EMBL" id="CEI67004.1"/>
    </source>
</evidence>
<keyword evidence="3" id="KW-1185">Reference proteome</keyword>
<feature type="compositionally biased region" description="Low complexity" evidence="1">
    <location>
        <begin position="57"/>
        <end position="77"/>
    </location>
</feature>
<dbReference type="EMBL" id="LN649229">
    <property type="protein sequence ID" value="CEI67004.1"/>
    <property type="molecule type" value="Genomic_DNA"/>
</dbReference>
<accession>A0A2L2T7Y8</accession>
<organism evidence="2 3">
    <name type="scientific">Fusarium venenatum</name>
    <dbReference type="NCBI Taxonomy" id="56646"/>
    <lineage>
        <taxon>Eukaryota</taxon>
        <taxon>Fungi</taxon>
        <taxon>Dikarya</taxon>
        <taxon>Ascomycota</taxon>
        <taxon>Pezizomycotina</taxon>
        <taxon>Sordariomycetes</taxon>
        <taxon>Hypocreomycetidae</taxon>
        <taxon>Hypocreales</taxon>
        <taxon>Nectriaceae</taxon>
        <taxon>Fusarium</taxon>
    </lineage>
</organism>
<sequence>MCYQLVELYSGCKCPYYTHAIDRCASYGRPGHSIQQRTILVGYLCSAHANHGAQYASPHSYSDSGYHSGYSSSRSYR</sequence>
<dbReference type="AlphaFoldDB" id="A0A2L2T7Y8"/>
<evidence type="ECO:0000256" key="1">
    <source>
        <dbReference type="SAM" id="MobiDB-lite"/>
    </source>
</evidence>
<feature type="region of interest" description="Disordered" evidence="1">
    <location>
        <begin position="53"/>
        <end position="77"/>
    </location>
</feature>